<protein>
    <submittedName>
        <fullName evidence="2">Uncharacterized protein</fullName>
    </submittedName>
</protein>
<evidence type="ECO:0000256" key="1">
    <source>
        <dbReference type="SAM" id="MobiDB-lite"/>
    </source>
</evidence>
<gene>
    <name evidence="2" type="ORF">LIER_34641</name>
</gene>
<feature type="region of interest" description="Disordered" evidence="1">
    <location>
        <begin position="1"/>
        <end position="22"/>
    </location>
</feature>
<comment type="caution">
    <text evidence="2">The sequence shown here is derived from an EMBL/GenBank/DDBJ whole genome shotgun (WGS) entry which is preliminary data.</text>
</comment>
<evidence type="ECO:0000313" key="2">
    <source>
        <dbReference type="EMBL" id="GAA0187353.1"/>
    </source>
</evidence>
<proteinExistence type="predicted"/>
<evidence type="ECO:0000313" key="3">
    <source>
        <dbReference type="Proteomes" id="UP001454036"/>
    </source>
</evidence>
<reference evidence="2 3" key="1">
    <citation type="submission" date="2024-01" db="EMBL/GenBank/DDBJ databases">
        <title>The complete chloroplast genome sequence of Lithospermum erythrorhizon: insights into the phylogenetic relationship among Boraginaceae species and the maternal lineages of purple gromwells.</title>
        <authorList>
            <person name="Okada T."/>
            <person name="Watanabe K."/>
        </authorList>
    </citation>
    <scope>NUCLEOTIDE SEQUENCE [LARGE SCALE GENOMIC DNA]</scope>
</reference>
<dbReference type="EMBL" id="BAABME010014621">
    <property type="protein sequence ID" value="GAA0187353.1"/>
    <property type="molecule type" value="Genomic_DNA"/>
</dbReference>
<dbReference type="Proteomes" id="UP001454036">
    <property type="component" value="Unassembled WGS sequence"/>
</dbReference>
<sequence>MHIESTPQCLQSPKVNIRTGGNTRRFKNSVVGIEVQRHGASVRQISGEGNRVRLVLGAPGEAPLDFEWDVNPVGTA</sequence>
<organism evidence="2 3">
    <name type="scientific">Lithospermum erythrorhizon</name>
    <name type="common">Purple gromwell</name>
    <name type="synonym">Lithospermum officinale var. erythrorhizon</name>
    <dbReference type="NCBI Taxonomy" id="34254"/>
    <lineage>
        <taxon>Eukaryota</taxon>
        <taxon>Viridiplantae</taxon>
        <taxon>Streptophyta</taxon>
        <taxon>Embryophyta</taxon>
        <taxon>Tracheophyta</taxon>
        <taxon>Spermatophyta</taxon>
        <taxon>Magnoliopsida</taxon>
        <taxon>eudicotyledons</taxon>
        <taxon>Gunneridae</taxon>
        <taxon>Pentapetalae</taxon>
        <taxon>asterids</taxon>
        <taxon>lamiids</taxon>
        <taxon>Boraginales</taxon>
        <taxon>Boraginaceae</taxon>
        <taxon>Boraginoideae</taxon>
        <taxon>Lithospermeae</taxon>
        <taxon>Lithospermum</taxon>
    </lineage>
</organism>
<dbReference type="AlphaFoldDB" id="A0AAV3S078"/>
<name>A0AAV3S078_LITER</name>
<keyword evidence="3" id="KW-1185">Reference proteome</keyword>
<accession>A0AAV3S078</accession>